<dbReference type="EMBL" id="KV424123">
    <property type="protein sequence ID" value="KZT51151.1"/>
    <property type="molecule type" value="Genomic_DNA"/>
</dbReference>
<organism evidence="2 3">
    <name type="scientific">Calocera cornea HHB12733</name>
    <dbReference type="NCBI Taxonomy" id="1353952"/>
    <lineage>
        <taxon>Eukaryota</taxon>
        <taxon>Fungi</taxon>
        <taxon>Dikarya</taxon>
        <taxon>Basidiomycota</taxon>
        <taxon>Agaricomycotina</taxon>
        <taxon>Dacrymycetes</taxon>
        <taxon>Dacrymycetales</taxon>
        <taxon>Dacrymycetaceae</taxon>
        <taxon>Calocera</taxon>
    </lineage>
</organism>
<proteinExistence type="predicted"/>
<feature type="transmembrane region" description="Helical" evidence="1">
    <location>
        <begin position="20"/>
        <end position="37"/>
    </location>
</feature>
<keyword evidence="1" id="KW-0812">Transmembrane</keyword>
<dbReference type="AlphaFoldDB" id="A0A165CPJ0"/>
<keyword evidence="1" id="KW-1133">Transmembrane helix</keyword>
<evidence type="ECO:0000313" key="3">
    <source>
        <dbReference type="Proteomes" id="UP000076842"/>
    </source>
</evidence>
<keyword evidence="3" id="KW-1185">Reference proteome</keyword>
<dbReference type="Proteomes" id="UP000076842">
    <property type="component" value="Unassembled WGS sequence"/>
</dbReference>
<accession>A0A165CPJ0</accession>
<dbReference type="InParanoid" id="A0A165CPJ0"/>
<gene>
    <name evidence="2" type="ORF">CALCODRAFT_503895</name>
</gene>
<keyword evidence="1" id="KW-0472">Membrane</keyword>
<reference evidence="2 3" key="1">
    <citation type="journal article" date="2016" name="Mol. Biol. Evol.">
        <title>Comparative Genomics of Early-Diverging Mushroom-Forming Fungi Provides Insights into the Origins of Lignocellulose Decay Capabilities.</title>
        <authorList>
            <person name="Nagy L.G."/>
            <person name="Riley R."/>
            <person name="Tritt A."/>
            <person name="Adam C."/>
            <person name="Daum C."/>
            <person name="Floudas D."/>
            <person name="Sun H."/>
            <person name="Yadav J.S."/>
            <person name="Pangilinan J."/>
            <person name="Larsson K.H."/>
            <person name="Matsuura K."/>
            <person name="Barry K."/>
            <person name="Labutti K."/>
            <person name="Kuo R."/>
            <person name="Ohm R.A."/>
            <person name="Bhattacharya S.S."/>
            <person name="Shirouzu T."/>
            <person name="Yoshinaga Y."/>
            <person name="Martin F.M."/>
            <person name="Grigoriev I.V."/>
            <person name="Hibbett D.S."/>
        </authorList>
    </citation>
    <scope>NUCLEOTIDE SEQUENCE [LARGE SCALE GENOMIC DNA]</scope>
    <source>
        <strain evidence="2 3">HHB12733</strain>
    </source>
</reference>
<sequence length="58" mass="6685">MSRCEKHDTNVRAGHPTSAWSSSIVIVVENYFWFAFLQRRRPYGTALDGVGAVWNEDR</sequence>
<evidence type="ECO:0000256" key="1">
    <source>
        <dbReference type="SAM" id="Phobius"/>
    </source>
</evidence>
<protein>
    <submittedName>
        <fullName evidence="2">Uncharacterized protein</fullName>
    </submittedName>
</protein>
<evidence type="ECO:0000313" key="2">
    <source>
        <dbReference type="EMBL" id="KZT51151.1"/>
    </source>
</evidence>
<name>A0A165CPJ0_9BASI</name>